<dbReference type="EMBL" id="LR796950">
    <property type="protein sequence ID" value="CAB4177289.1"/>
    <property type="molecule type" value="Genomic_DNA"/>
</dbReference>
<keyword evidence="1" id="KW-0118">Viral capsid assembly</keyword>
<evidence type="ECO:0000256" key="2">
    <source>
        <dbReference type="ARBA" id="ARBA00023009"/>
    </source>
</evidence>
<dbReference type="EMBL" id="LR796866">
    <property type="protein sequence ID" value="CAB4171482.1"/>
    <property type="molecule type" value="Genomic_DNA"/>
</dbReference>
<gene>
    <name evidence="6" type="ORF">UFOVP1001_11</name>
    <name evidence="7" type="ORF">UFOVP1338_65</name>
    <name evidence="8" type="ORF">UFOVP1447_60</name>
    <name evidence="9" type="ORF">UFOVP1599_56</name>
    <name evidence="4" type="ORF">UFOVP827_8</name>
    <name evidence="5" type="ORF">UFOVP916_53</name>
</gene>
<dbReference type="Pfam" id="PF04860">
    <property type="entry name" value="Phage_portal"/>
    <property type="match status" value="1"/>
</dbReference>
<proteinExistence type="predicted"/>
<keyword evidence="2" id="KW-1162">Viral penetration into host cytoplasm</keyword>
<evidence type="ECO:0000313" key="9">
    <source>
        <dbReference type="EMBL" id="CAB4218350.1"/>
    </source>
</evidence>
<keyword evidence="2" id="KW-1171">Viral genome ejection through host cell envelope</keyword>
<evidence type="ECO:0000256" key="3">
    <source>
        <dbReference type="ARBA" id="ARBA00023219"/>
    </source>
</evidence>
<sequence>MAQEPIFYNLGTFGMGGRFTRALQISGQNIWNNQMLSPRVPVFIDMNNLFDVYSNCPPLQMVISKKAEMVSNGKLKLRKKSDPETEIDKHWALDLMKNPNPLQPFREWLYEFNLYFSIYANNFIYAAKPFKNSKPRIIWNLPSGNMKIIPTGKWLDQDQLSGIIDKYELWGINEVSRTFTTDEVKHINSGLSKSIVKADSKMIGLTMPISNAISAYKTRNCLINENAGITIISSAAGRDGDGAVPYNPTEQERFNDDFKNTNGLIDSQSRKIFSKSPVTITPLSFPTQQMLLFEEVEDALQEICGTYGMDRNVLPSTKGGTYENTKQGIIETYNGVVRTEASSICNFLDTLLLGDEDAEFYLSYDHISVLREDELKEAQEDKLEVETLSIMYRDGIISKEQYAELAEVEADGTGIPVSNNFNQNQNSGNQ</sequence>
<evidence type="ECO:0000313" key="8">
    <source>
        <dbReference type="EMBL" id="CAB4213567.1"/>
    </source>
</evidence>
<dbReference type="EMBL" id="LR797284">
    <property type="protein sequence ID" value="CAB4199570.1"/>
    <property type="molecule type" value="Genomic_DNA"/>
</dbReference>
<keyword evidence="1" id="KW-1188">Viral release from host cell</keyword>
<protein>
    <submittedName>
        <fullName evidence="6">Bacteriophage/Gene transfer agent portal protein</fullName>
    </submittedName>
</protein>
<keyword evidence="2" id="KW-1160">Virus entry into host cell</keyword>
<name>A0A6J5PZP6_9CAUD</name>
<organism evidence="6">
    <name type="scientific">uncultured Caudovirales phage</name>
    <dbReference type="NCBI Taxonomy" id="2100421"/>
    <lineage>
        <taxon>Viruses</taxon>
        <taxon>Duplodnaviria</taxon>
        <taxon>Heunggongvirae</taxon>
        <taxon>Uroviricota</taxon>
        <taxon>Caudoviricetes</taxon>
        <taxon>Peduoviridae</taxon>
        <taxon>Maltschvirus</taxon>
        <taxon>Maltschvirus maltsch</taxon>
    </lineage>
</organism>
<reference evidence="6" key="1">
    <citation type="submission" date="2020-05" db="EMBL/GenBank/DDBJ databases">
        <authorList>
            <person name="Chiriac C."/>
            <person name="Salcher M."/>
            <person name="Ghai R."/>
            <person name="Kavagutti S V."/>
        </authorList>
    </citation>
    <scope>NUCLEOTIDE SEQUENCE</scope>
</reference>
<dbReference type="EMBL" id="LR797398">
    <property type="protein sequence ID" value="CAB4213567.1"/>
    <property type="molecule type" value="Genomic_DNA"/>
</dbReference>
<dbReference type="EMBL" id="LR797462">
    <property type="protein sequence ID" value="CAB4218350.1"/>
    <property type="molecule type" value="Genomic_DNA"/>
</dbReference>
<dbReference type="InterPro" id="IPR006944">
    <property type="entry name" value="Phage/GTA_portal"/>
</dbReference>
<evidence type="ECO:0000313" key="6">
    <source>
        <dbReference type="EMBL" id="CAB4177289.1"/>
    </source>
</evidence>
<evidence type="ECO:0000313" key="7">
    <source>
        <dbReference type="EMBL" id="CAB4199570.1"/>
    </source>
</evidence>
<evidence type="ECO:0000256" key="1">
    <source>
        <dbReference type="ARBA" id="ARBA00022950"/>
    </source>
</evidence>
<evidence type="ECO:0000313" key="4">
    <source>
        <dbReference type="EMBL" id="CAB4165058.1"/>
    </source>
</evidence>
<dbReference type="EMBL" id="LR796778">
    <property type="protein sequence ID" value="CAB4165058.1"/>
    <property type="molecule type" value="Genomic_DNA"/>
</dbReference>
<accession>A0A6J5PZP6</accession>
<evidence type="ECO:0000313" key="5">
    <source>
        <dbReference type="EMBL" id="CAB4171482.1"/>
    </source>
</evidence>
<keyword evidence="3" id="KW-0231">Viral genome packaging</keyword>